<dbReference type="AlphaFoldDB" id="A0YHG1"/>
<sequence>MPPRNSKGQAEGVAETAKRFKALEWTREAGTARDYESVVPGLTLDIETQSMKMGPVVSHTGLAP</sequence>
<evidence type="ECO:0000313" key="2">
    <source>
        <dbReference type="Proteomes" id="UP000004931"/>
    </source>
</evidence>
<gene>
    <name evidence="1" type="ORF">GP2143_11564</name>
</gene>
<dbReference type="EMBL" id="AAVT01000016">
    <property type="protein sequence ID" value="EAW29749.1"/>
    <property type="molecule type" value="Genomic_DNA"/>
</dbReference>
<organism evidence="1 2">
    <name type="scientific">marine gamma proteobacterium HTCC2143</name>
    <dbReference type="NCBI Taxonomy" id="247633"/>
    <lineage>
        <taxon>Bacteria</taxon>
        <taxon>Pseudomonadati</taxon>
        <taxon>Pseudomonadota</taxon>
        <taxon>Gammaproteobacteria</taxon>
        <taxon>Cellvibrionales</taxon>
        <taxon>Spongiibacteraceae</taxon>
        <taxon>BD1-7 clade</taxon>
    </lineage>
</organism>
<name>A0YHG1_9GAMM</name>
<protein>
    <submittedName>
        <fullName evidence="1">Uncharacterized protein</fullName>
    </submittedName>
</protein>
<dbReference type="Proteomes" id="UP000004931">
    <property type="component" value="Unassembled WGS sequence"/>
</dbReference>
<proteinExistence type="predicted"/>
<evidence type="ECO:0000313" key="1">
    <source>
        <dbReference type="EMBL" id="EAW29749.1"/>
    </source>
</evidence>
<comment type="caution">
    <text evidence="1">The sequence shown here is derived from an EMBL/GenBank/DDBJ whole genome shotgun (WGS) entry which is preliminary data.</text>
</comment>
<reference evidence="1 2" key="1">
    <citation type="journal article" date="2010" name="J. Bacteriol.">
        <title>Genome sequence of the oligotrophic marine Gammaproteobacterium HTCC2143, isolated from the Oregon Coast.</title>
        <authorList>
            <person name="Oh H.M."/>
            <person name="Kang I."/>
            <person name="Ferriera S."/>
            <person name="Giovannoni S.J."/>
            <person name="Cho J.C."/>
        </authorList>
    </citation>
    <scope>NUCLEOTIDE SEQUENCE [LARGE SCALE GENOMIC DNA]</scope>
    <source>
        <strain evidence="1 2">HTCC2143</strain>
    </source>
</reference>
<keyword evidence="2" id="KW-1185">Reference proteome</keyword>
<accession>A0YHG1</accession>